<dbReference type="Proteomes" id="UP000637513">
    <property type="component" value="Unassembled WGS sequence"/>
</dbReference>
<gene>
    <name evidence="1" type="ORF">H8700_04180</name>
</gene>
<proteinExistence type="predicted"/>
<sequence length="168" mass="20150">MKIDIIGSVASGKTTLANRISRKYGIPYYEKDNIVWKRTLNGDVKRNPEERDKYFYDIINENNWIVEGSPRKILKESFGCCDYIIVLDEYTIIRMIRVFKRWINQRSGRESYNSKPTWNFLWCNIKWVLEFNQMKRGLLQELSIFGEKVKIFKHSKEAYEFVMKNSPQ</sequence>
<dbReference type="Gene3D" id="3.40.50.300">
    <property type="entry name" value="P-loop containing nucleotide triphosphate hydrolases"/>
    <property type="match status" value="1"/>
</dbReference>
<evidence type="ECO:0000313" key="2">
    <source>
        <dbReference type="Proteomes" id="UP000637513"/>
    </source>
</evidence>
<dbReference type="PANTHER" id="PTHR37816:SF2">
    <property type="entry name" value="DNA TOPOLOGY MODULATION PROTEIN FLAR-RELATED PROTEIN"/>
    <property type="match status" value="1"/>
</dbReference>
<protein>
    <submittedName>
        <fullName evidence="1">DNA topology modulation protein FlaR</fullName>
    </submittedName>
</protein>
<organism evidence="1 2">
    <name type="scientific">Jutongia hominis</name>
    <dbReference type="NCBI Taxonomy" id="2763664"/>
    <lineage>
        <taxon>Bacteria</taxon>
        <taxon>Bacillati</taxon>
        <taxon>Bacillota</taxon>
        <taxon>Clostridia</taxon>
        <taxon>Lachnospirales</taxon>
        <taxon>Lachnospiraceae</taxon>
        <taxon>Jutongia</taxon>
    </lineage>
</organism>
<accession>A0ABR7MT62</accession>
<dbReference type="PANTHER" id="PTHR37816">
    <property type="entry name" value="YALI0E33011P"/>
    <property type="match status" value="1"/>
</dbReference>
<keyword evidence="2" id="KW-1185">Reference proteome</keyword>
<dbReference type="RefSeq" id="WP_249303460.1">
    <property type="nucleotide sequence ID" value="NZ_JACRSW010000014.1"/>
</dbReference>
<dbReference type="SUPFAM" id="SSF52540">
    <property type="entry name" value="P-loop containing nucleoside triphosphate hydrolases"/>
    <property type="match status" value="1"/>
</dbReference>
<dbReference type="InterPro" id="IPR052922">
    <property type="entry name" value="Cytidylate_Kinase-2"/>
</dbReference>
<name>A0ABR7MT62_9FIRM</name>
<comment type="caution">
    <text evidence="1">The sequence shown here is derived from an EMBL/GenBank/DDBJ whole genome shotgun (WGS) entry which is preliminary data.</text>
</comment>
<reference evidence="1 2" key="1">
    <citation type="submission" date="2020-08" db="EMBL/GenBank/DDBJ databases">
        <title>Genome public.</title>
        <authorList>
            <person name="Liu C."/>
            <person name="Sun Q."/>
        </authorList>
    </citation>
    <scope>NUCLEOTIDE SEQUENCE [LARGE SCALE GENOMIC DNA]</scope>
    <source>
        <strain evidence="1 2">BX3</strain>
    </source>
</reference>
<dbReference type="EMBL" id="JACRSW010000014">
    <property type="protein sequence ID" value="MBC8556903.1"/>
    <property type="molecule type" value="Genomic_DNA"/>
</dbReference>
<dbReference type="InterPro" id="IPR027417">
    <property type="entry name" value="P-loop_NTPase"/>
</dbReference>
<evidence type="ECO:0000313" key="1">
    <source>
        <dbReference type="EMBL" id="MBC8556903.1"/>
    </source>
</evidence>